<organism evidence="1 2">
    <name type="scientific">Dactylosporangium roseum</name>
    <dbReference type="NCBI Taxonomy" id="47989"/>
    <lineage>
        <taxon>Bacteria</taxon>
        <taxon>Bacillati</taxon>
        <taxon>Actinomycetota</taxon>
        <taxon>Actinomycetes</taxon>
        <taxon>Micromonosporales</taxon>
        <taxon>Micromonosporaceae</taxon>
        <taxon>Dactylosporangium</taxon>
    </lineage>
</organism>
<dbReference type="EMBL" id="CP073721">
    <property type="protein sequence ID" value="UWZ37487.1"/>
    <property type="molecule type" value="Genomic_DNA"/>
</dbReference>
<protein>
    <submittedName>
        <fullName evidence="1">Uncharacterized protein</fullName>
    </submittedName>
</protein>
<dbReference type="Proteomes" id="UP001058271">
    <property type="component" value="Chromosome"/>
</dbReference>
<evidence type="ECO:0000313" key="1">
    <source>
        <dbReference type="EMBL" id="UWZ37487.1"/>
    </source>
</evidence>
<gene>
    <name evidence="1" type="ORF">Drose_04180</name>
</gene>
<evidence type="ECO:0000313" key="2">
    <source>
        <dbReference type="Proteomes" id="UP001058271"/>
    </source>
</evidence>
<name>A0ABY5Z6K3_9ACTN</name>
<accession>A0ABY5Z6K3</accession>
<reference evidence="1" key="1">
    <citation type="submission" date="2021-04" db="EMBL/GenBank/DDBJ databases">
        <title>Biosynthetic gene clusters of Dactylosporangioum roseum.</title>
        <authorList>
            <person name="Hartkoorn R.C."/>
            <person name="Beaudoing E."/>
            <person name="Hot D."/>
            <person name="Moureu S."/>
        </authorList>
    </citation>
    <scope>NUCLEOTIDE SEQUENCE</scope>
    <source>
        <strain evidence="1">NRRL B-16295</strain>
    </source>
</reference>
<dbReference type="RefSeq" id="WP_260726844.1">
    <property type="nucleotide sequence ID" value="NZ_BAAABS010000070.1"/>
</dbReference>
<proteinExistence type="predicted"/>
<sequence>MALTTGQRDAVARAFMRTVVGEPCAFVKATLRTAVDNVDDWCDSAATTVPSTSYNASLNATFRTSATSAQKSALLALVCWWRAGRTTPEGQ</sequence>
<keyword evidence="2" id="KW-1185">Reference proteome</keyword>